<evidence type="ECO:0000256" key="1">
    <source>
        <dbReference type="SAM" id="MobiDB-lite"/>
    </source>
</evidence>
<keyword evidence="3" id="KW-1185">Reference proteome</keyword>
<evidence type="ECO:0000313" key="3">
    <source>
        <dbReference type="Proteomes" id="UP000038009"/>
    </source>
</evidence>
<proteinExistence type="predicted"/>
<reference evidence="2 3" key="1">
    <citation type="journal article" date="2015" name="PLoS Pathog.">
        <title>Leptomonas seymouri: Adaptations to the Dixenous Life Cycle Analyzed by Genome Sequencing, Transcriptome Profiling and Co-infection with Leishmania donovani.</title>
        <authorList>
            <person name="Kraeva N."/>
            <person name="Butenko A."/>
            <person name="Hlavacova J."/>
            <person name="Kostygov A."/>
            <person name="Myskova J."/>
            <person name="Grybchuk D."/>
            <person name="Lestinova T."/>
            <person name="Votypka J."/>
            <person name="Volf P."/>
            <person name="Opperdoes F."/>
            <person name="Flegontov P."/>
            <person name="Lukes J."/>
            <person name="Yurchenko V."/>
        </authorList>
    </citation>
    <scope>NUCLEOTIDE SEQUENCE [LARGE SCALE GENOMIC DNA]</scope>
    <source>
        <strain evidence="2 3">ATCC 30220</strain>
    </source>
</reference>
<gene>
    <name evidence="2" type="ORF">ABL78_0084</name>
</gene>
<feature type="region of interest" description="Disordered" evidence="1">
    <location>
        <begin position="35"/>
        <end position="61"/>
    </location>
</feature>
<feature type="region of interest" description="Disordered" evidence="1">
    <location>
        <begin position="104"/>
        <end position="152"/>
    </location>
</feature>
<organism evidence="2 3">
    <name type="scientific">Leptomonas seymouri</name>
    <dbReference type="NCBI Taxonomy" id="5684"/>
    <lineage>
        <taxon>Eukaryota</taxon>
        <taxon>Discoba</taxon>
        <taxon>Euglenozoa</taxon>
        <taxon>Kinetoplastea</taxon>
        <taxon>Metakinetoplastina</taxon>
        <taxon>Trypanosomatida</taxon>
        <taxon>Trypanosomatidae</taxon>
        <taxon>Leishmaniinae</taxon>
        <taxon>Leptomonas</taxon>
    </lineage>
</organism>
<evidence type="ECO:0000313" key="2">
    <source>
        <dbReference type="EMBL" id="KPI90851.1"/>
    </source>
</evidence>
<feature type="compositionally biased region" description="Basic and acidic residues" evidence="1">
    <location>
        <begin position="104"/>
        <end position="114"/>
    </location>
</feature>
<comment type="caution">
    <text evidence="2">The sequence shown here is derived from an EMBL/GenBank/DDBJ whole genome shotgun (WGS) entry which is preliminary data.</text>
</comment>
<feature type="compositionally biased region" description="Polar residues" evidence="1">
    <location>
        <begin position="115"/>
        <end position="126"/>
    </location>
</feature>
<dbReference type="EMBL" id="LJSK01000001">
    <property type="protein sequence ID" value="KPI90851.1"/>
    <property type="molecule type" value="Genomic_DNA"/>
</dbReference>
<dbReference type="OMA" id="EVMWALY"/>
<feature type="region of interest" description="Disordered" evidence="1">
    <location>
        <begin position="497"/>
        <end position="532"/>
    </location>
</feature>
<dbReference type="CDD" id="cd23675">
    <property type="entry name" value="KPAF2"/>
    <property type="match status" value="1"/>
</dbReference>
<protein>
    <submittedName>
        <fullName evidence="2">Putative kinetoplast polyadenylation/uridylation factor 2</fullName>
    </submittedName>
</protein>
<name>A0A0N1PGR3_LEPSE</name>
<dbReference type="Gene3D" id="1.25.40.10">
    <property type="entry name" value="Tetratricopeptide repeat domain"/>
    <property type="match status" value="1"/>
</dbReference>
<feature type="compositionally biased region" description="Low complexity" evidence="1">
    <location>
        <begin position="500"/>
        <end position="517"/>
    </location>
</feature>
<dbReference type="Proteomes" id="UP000038009">
    <property type="component" value="Unassembled WGS sequence"/>
</dbReference>
<dbReference type="VEuPathDB" id="TriTrypDB:Lsey_0001_0840"/>
<sequence length="748" mass="81991">MPALTAYTRLLPILPGGPPACTHIYRLCTSAATPQQPAPAQPAALNASVTGAPSPASARTSPASLDLGLNFATMDFDAVAKATQAAIARERGIGAAALSAQRDQDFESKLERQSEQSGRQLSTPPITSSPAPQASSNASFGAPHHGNRAQSAAVTITSGRGFARESARRTTHPHSDNVTKAHYSLQDLLKDCLVEGNWAKSYQLFLNAVNQACRQVLVANNSSGILANPAQWSSSSIEQAGSAREAECFAALKKMLASLPPTNAPGVPAAPSRRPSVKNLRGITRWNGQHYYMLWKCLLEACRLEEVQHVWSVMQQIGFAEYHMEEKTVNMLMALLRRTSRTSEQTTTQILSSAFTRTENFDGRIEREKEIRRQLVKDLEQVATARELRLVGSNRRTAENIRIAEALRHVGEGGKTGSDAEGVVADASADPDESIIAVGDFDGLLRRSRSMECTQRVLHMMAKLNLEMESSTFASLIASLHNPQYVLEGHTAEELASHVPATSPAAPSDATEPASTTGASLTRDAAPGEADAVSSCTKTQYEAYKQERVETALRWFLQCPKLRRNADVYNELLYLLRAKSHWRDFDKALVEFRGNAVLSEEEWPETAPARSVPAVPPLSGSAVPVILSARWTTPPNGKTYELLIQRARYVHQWEVMWALYEEMASSRVRGTTRLYEVLLTEAHRHPPRELHGVVVGEGGGGSSRESSELLLRLYEELRRNGGDVHSFKSTLNVVNAWSKSRAKMNRWE</sequence>
<accession>A0A0N1PGR3</accession>
<feature type="compositionally biased region" description="Low complexity" evidence="1">
    <location>
        <begin position="128"/>
        <end position="139"/>
    </location>
</feature>
<dbReference type="InterPro" id="IPR011990">
    <property type="entry name" value="TPR-like_helical_dom_sf"/>
</dbReference>
<feature type="compositionally biased region" description="Low complexity" evidence="1">
    <location>
        <begin position="52"/>
        <end position="61"/>
    </location>
</feature>
<dbReference type="OrthoDB" id="277625at2759"/>
<dbReference type="AlphaFoldDB" id="A0A0N1PGR3"/>